<organism evidence="2 3">
    <name type="scientific">Spirosoma arboris</name>
    <dbReference type="NCBI Taxonomy" id="2682092"/>
    <lineage>
        <taxon>Bacteria</taxon>
        <taxon>Pseudomonadati</taxon>
        <taxon>Bacteroidota</taxon>
        <taxon>Cytophagia</taxon>
        <taxon>Cytophagales</taxon>
        <taxon>Cytophagaceae</taxon>
        <taxon>Spirosoma</taxon>
    </lineage>
</organism>
<dbReference type="AlphaFoldDB" id="A0A7K1SMD3"/>
<sequence length="149" mass="16469">MIGLLIWDIIKTGATWLGRGLARQTTWRVWQLLLFVVALLVGYTYLMNRQIDQEVITARAQTKSGRLGKTSKAQQAAIETLVNSIVTHVSNADSAEATRQQLTKAAFSLPVDSLQTVLDSVFAVSSERHDRANLTPYTSDPKSGKTSHR</sequence>
<reference evidence="2 3" key="1">
    <citation type="submission" date="2019-12" db="EMBL/GenBank/DDBJ databases">
        <title>Spirosoma sp. HMF4905 genome sequencing and assembly.</title>
        <authorList>
            <person name="Kang H."/>
            <person name="Cha I."/>
            <person name="Kim H."/>
            <person name="Joh K."/>
        </authorList>
    </citation>
    <scope>NUCLEOTIDE SEQUENCE [LARGE SCALE GENOMIC DNA]</scope>
    <source>
        <strain evidence="2 3">HMF4905</strain>
    </source>
</reference>
<dbReference type="Proteomes" id="UP000436006">
    <property type="component" value="Unassembled WGS sequence"/>
</dbReference>
<dbReference type="RefSeq" id="WP_157589774.1">
    <property type="nucleotide sequence ID" value="NZ_WPIN01000019.1"/>
</dbReference>
<protein>
    <submittedName>
        <fullName evidence="2">Uncharacterized protein</fullName>
    </submittedName>
</protein>
<dbReference type="EMBL" id="WPIN01000019">
    <property type="protein sequence ID" value="MVM34962.1"/>
    <property type="molecule type" value="Genomic_DNA"/>
</dbReference>
<evidence type="ECO:0000256" key="1">
    <source>
        <dbReference type="SAM" id="Phobius"/>
    </source>
</evidence>
<evidence type="ECO:0000313" key="3">
    <source>
        <dbReference type="Proteomes" id="UP000436006"/>
    </source>
</evidence>
<keyword evidence="3" id="KW-1185">Reference proteome</keyword>
<accession>A0A7K1SMD3</accession>
<name>A0A7K1SMD3_9BACT</name>
<keyword evidence="1" id="KW-1133">Transmembrane helix</keyword>
<feature type="transmembrane region" description="Helical" evidence="1">
    <location>
        <begin position="29"/>
        <end position="46"/>
    </location>
</feature>
<keyword evidence="1" id="KW-0472">Membrane</keyword>
<comment type="caution">
    <text evidence="2">The sequence shown here is derived from an EMBL/GenBank/DDBJ whole genome shotgun (WGS) entry which is preliminary data.</text>
</comment>
<proteinExistence type="predicted"/>
<evidence type="ECO:0000313" key="2">
    <source>
        <dbReference type="EMBL" id="MVM34962.1"/>
    </source>
</evidence>
<gene>
    <name evidence="2" type="ORF">GO755_33350</name>
</gene>
<keyword evidence="1" id="KW-0812">Transmembrane</keyword>